<evidence type="ECO:0000313" key="9">
    <source>
        <dbReference type="Proteomes" id="UP000075885"/>
    </source>
</evidence>
<feature type="region of interest" description="Disordered" evidence="6">
    <location>
        <begin position="132"/>
        <end position="156"/>
    </location>
</feature>
<keyword evidence="4" id="KW-0689">Ribosomal protein</keyword>
<organism evidence="8 9">
    <name type="scientific">Anopheles epiroticus</name>
    <dbReference type="NCBI Taxonomy" id="199890"/>
    <lineage>
        <taxon>Eukaryota</taxon>
        <taxon>Metazoa</taxon>
        <taxon>Ecdysozoa</taxon>
        <taxon>Arthropoda</taxon>
        <taxon>Hexapoda</taxon>
        <taxon>Insecta</taxon>
        <taxon>Pterygota</taxon>
        <taxon>Neoptera</taxon>
        <taxon>Endopterygota</taxon>
        <taxon>Diptera</taxon>
        <taxon>Nematocera</taxon>
        <taxon>Culicoidea</taxon>
        <taxon>Culicidae</taxon>
        <taxon>Anophelinae</taxon>
        <taxon>Anopheles</taxon>
    </lineage>
</organism>
<dbReference type="AlphaFoldDB" id="A0A182PN88"/>
<comment type="similarity">
    <text evidence="2">Belongs to the eukaryotic ribosomal protein eS10 family.</text>
</comment>
<evidence type="ECO:0000256" key="4">
    <source>
        <dbReference type="ARBA" id="ARBA00022980"/>
    </source>
</evidence>
<dbReference type="InterPro" id="IPR005326">
    <property type="entry name" value="Plectin_eS10_N"/>
</dbReference>
<reference evidence="9" key="1">
    <citation type="submission" date="2013-03" db="EMBL/GenBank/DDBJ databases">
        <title>The Genome Sequence of Anopheles epiroticus epiroticus2.</title>
        <authorList>
            <consortium name="The Broad Institute Genomics Platform"/>
            <person name="Neafsey D.E."/>
            <person name="Howell P."/>
            <person name="Walker B."/>
            <person name="Young S.K."/>
            <person name="Zeng Q."/>
            <person name="Gargeya S."/>
            <person name="Fitzgerald M."/>
            <person name="Haas B."/>
            <person name="Abouelleil A."/>
            <person name="Allen A.W."/>
            <person name="Alvarado L."/>
            <person name="Arachchi H.M."/>
            <person name="Berlin A.M."/>
            <person name="Chapman S.B."/>
            <person name="Gainer-Dewar J."/>
            <person name="Goldberg J."/>
            <person name="Griggs A."/>
            <person name="Gujja S."/>
            <person name="Hansen M."/>
            <person name="Howarth C."/>
            <person name="Imamovic A."/>
            <person name="Ireland A."/>
            <person name="Larimer J."/>
            <person name="McCowan C."/>
            <person name="Murphy C."/>
            <person name="Pearson M."/>
            <person name="Poon T.W."/>
            <person name="Priest M."/>
            <person name="Roberts A."/>
            <person name="Saif S."/>
            <person name="Shea T."/>
            <person name="Sisk P."/>
            <person name="Sykes S."/>
            <person name="Wortman J."/>
            <person name="Nusbaum C."/>
            <person name="Birren B."/>
        </authorList>
    </citation>
    <scope>NUCLEOTIDE SEQUENCE [LARGE SCALE GENOMIC DNA]</scope>
    <source>
        <strain evidence="9">Epiroticus2</strain>
    </source>
</reference>
<feature type="domain" description="Plectin/eS10 N-terminal" evidence="7">
    <location>
        <begin position="3"/>
        <end position="95"/>
    </location>
</feature>
<dbReference type="Proteomes" id="UP000075885">
    <property type="component" value="Unassembled WGS sequence"/>
</dbReference>
<sequence length="156" mass="17955">MFMPKEHRIAIYTALFKDGVMTALKDERPVMHRELKTIPNLHVIKTLNSLVSKNYAKESFVWRIYYWTLTNEGISYLRNCLYLRSEIVPSTLIHQRPHVRNIATSPATGPISRATDEDREAYRRLRADHGDKRGYAGAGTGEMQFRGGFGRGKRAE</sequence>
<evidence type="ECO:0000256" key="6">
    <source>
        <dbReference type="SAM" id="MobiDB-lite"/>
    </source>
</evidence>
<accession>A0A182PN88</accession>
<dbReference type="PANTHER" id="PTHR12146:SF0">
    <property type="entry name" value="RIBOSOMAL PROTEIN S10"/>
    <property type="match status" value="1"/>
</dbReference>
<dbReference type="VEuPathDB" id="VectorBase:AEPI008413"/>
<protein>
    <recommendedName>
        <fullName evidence="7">Plectin/eS10 N-terminal domain-containing protein</fullName>
    </recommendedName>
</protein>
<dbReference type="STRING" id="199890.A0A182PN88"/>
<keyword evidence="5" id="KW-0687">Ribonucleoprotein</keyword>
<dbReference type="GO" id="GO:0022627">
    <property type="term" value="C:cytosolic small ribosomal subunit"/>
    <property type="evidence" value="ECO:0007669"/>
    <property type="project" value="TreeGrafter"/>
</dbReference>
<keyword evidence="9" id="KW-1185">Reference proteome</keyword>
<dbReference type="PANTHER" id="PTHR12146">
    <property type="entry name" value="40S RIBOSOMAL PROTEIN S10"/>
    <property type="match status" value="1"/>
</dbReference>
<evidence type="ECO:0000256" key="1">
    <source>
        <dbReference type="ARBA" id="ARBA00004496"/>
    </source>
</evidence>
<evidence type="ECO:0000256" key="5">
    <source>
        <dbReference type="ARBA" id="ARBA00023274"/>
    </source>
</evidence>
<proteinExistence type="inferred from homology"/>
<dbReference type="InterPro" id="IPR036388">
    <property type="entry name" value="WH-like_DNA-bd_sf"/>
</dbReference>
<comment type="subcellular location">
    <subcellularLocation>
        <location evidence="1">Cytoplasm</location>
    </subcellularLocation>
</comment>
<evidence type="ECO:0000256" key="2">
    <source>
        <dbReference type="ARBA" id="ARBA00007278"/>
    </source>
</evidence>
<dbReference type="Pfam" id="PF03501">
    <property type="entry name" value="S10_plectin"/>
    <property type="match status" value="1"/>
</dbReference>
<reference evidence="8" key="2">
    <citation type="submission" date="2020-05" db="UniProtKB">
        <authorList>
            <consortium name="EnsemblMetazoa"/>
        </authorList>
    </citation>
    <scope>IDENTIFICATION</scope>
    <source>
        <strain evidence="8">Epiroticus2</strain>
    </source>
</reference>
<evidence type="ECO:0000313" key="8">
    <source>
        <dbReference type="EnsemblMetazoa" id="AEPI008413-PA"/>
    </source>
</evidence>
<dbReference type="InterPro" id="IPR037447">
    <property type="entry name" value="Ribosomal_eS10"/>
</dbReference>
<evidence type="ECO:0000259" key="7">
    <source>
        <dbReference type="Pfam" id="PF03501"/>
    </source>
</evidence>
<dbReference type="EnsemblMetazoa" id="AEPI008413-RA">
    <property type="protein sequence ID" value="AEPI008413-PA"/>
    <property type="gene ID" value="AEPI008413"/>
</dbReference>
<name>A0A182PN88_9DIPT</name>
<dbReference type="GO" id="GO:0003735">
    <property type="term" value="F:structural constituent of ribosome"/>
    <property type="evidence" value="ECO:0007669"/>
    <property type="project" value="TreeGrafter"/>
</dbReference>
<evidence type="ECO:0000256" key="3">
    <source>
        <dbReference type="ARBA" id="ARBA00022490"/>
    </source>
</evidence>
<dbReference type="Gene3D" id="1.10.10.10">
    <property type="entry name" value="Winged helix-like DNA-binding domain superfamily/Winged helix DNA-binding domain"/>
    <property type="match status" value="1"/>
</dbReference>
<keyword evidence="3" id="KW-0963">Cytoplasm</keyword>
<dbReference type="GO" id="GO:0003723">
    <property type="term" value="F:RNA binding"/>
    <property type="evidence" value="ECO:0007669"/>
    <property type="project" value="TreeGrafter"/>
</dbReference>